<evidence type="ECO:0000313" key="7">
    <source>
        <dbReference type="Proteomes" id="UP000192907"/>
    </source>
</evidence>
<sequence length="196" mass="21571">MSNLNNALKSGLCLAILGLGSVACQTSQEEGKLESSDEFLASLDSQEEEPAGFEVDEPASTTDQAVEDFAIEENYESFDPADIRIKFEFDSAALTADNTAALDKIVAGLKKDPLAKIFVRGHADKQGPEDYNEHLSEKRAKVIFDYLTSHGIDEQRLIRVHLGESEPLVDGNNVAAFRKNRRGDFHLDYSDGAFSR</sequence>
<dbReference type="InterPro" id="IPR036737">
    <property type="entry name" value="OmpA-like_sf"/>
</dbReference>
<dbReference type="STRING" id="1513793.SAMN06296036_13234"/>
<accession>A0A1Y6CP44</accession>
<dbReference type="CDD" id="cd07185">
    <property type="entry name" value="OmpA_C-like"/>
    <property type="match status" value="1"/>
</dbReference>
<reference evidence="7" key="1">
    <citation type="submission" date="2017-04" db="EMBL/GenBank/DDBJ databases">
        <authorList>
            <person name="Varghese N."/>
            <person name="Submissions S."/>
        </authorList>
    </citation>
    <scope>NUCLEOTIDE SEQUENCE [LARGE SCALE GENOMIC DNA]</scope>
    <source>
        <strain evidence="7">RKEM611</strain>
    </source>
</reference>
<dbReference type="PANTHER" id="PTHR30329:SF21">
    <property type="entry name" value="LIPOPROTEIN YIAD-RELATED"/>
    <property type="match status" value="1"/>
</dbReference>
<evidence type="ECO:0000259" key="5">
    <source>
        <dbReference type="PROSITE" id="PS51123"/>
    </source>
</evidence>
<evidence type="ECO:0000256" key="4">
    <source>
        <dbReference type="PROSITE-ProRule" id="PRU00473"/>
    </source>
</evidence>
<evidence type="ECO:0000256" key="2">
    <source>
        <dbReference type="ARBA" id="ARBA00023136"/>
    </source>
</evidence>
<dbReference type="PROSITE" id="PS51123">
    <property type="entry name" value="OMPA_2"/>
    <property type="match status" value="1"/>
</dbReference>
<dbReference type="Pfam" id="PF00691">
    <property type="entry name" value="OmpA"/>
    <property type="match status" value="1"/>
</dbReference>
<dbReference type="RefSeq" id="WP_132325318.1">
    <property type="nucleotide sequence ID" value="NZ_FWZT01000032.1"/>
</dbReference>
<keyword evidence="3" id="KW-0998">Cell outer membrane</keyword>
<feature type="domain" description="OmpA-like" evidence="5">
    <location>
        <begin position="74"/>
        <end position="191"/>
    </location>
</feature>
<name>A0A1Y6CP44_9BACT</name>
<organism evidence="6 7">
    <name type="scientific">Pseudobacteriovorax antillogorgiicola</name>
    <dbReference type="NCBI Taxonomy" id="1513793"/>
    <lineage>
        <taxon>Bacteria</taxon>
        <taxon>Pseudomonadati</taxon>
        <taxon>Bdellovibrionota</taxon>
        <taxon>Oligoflexia</taxon>
        <taxon>Oligoflexales</taxon>
        <taxon>Pseudobacteriovoracaceae</taxon>
        <taxon>Pseudobacteriovorax</taxon>
    </lineage>
</organism>
<evidence type="ECO:0000256" key="1">
    <source>
        <dbReference type="ARBA" id="ARBA00004442"/>
    </source>
</evidence>
<dbReference type="InterPro" id="IPR050330">
    <property type="entry name" value="Bact_OuterMem_StrucFunc"/>
</dbReference>
<dbReference type="AlphaFoldDB" id="A0A1Y6CP44"/>
<dbReference type="Gene3D" id="3.30.1330.60">
    <property type="entry name" value="OmpA-like domain"/>
    <property type="match status" value="1"/>
</dbReference>
<comment type="subcellular location">
    <subcellularLocation>
        <location evidence="1">Cell outer membrane</location>
    </subcellularLocation>
</comment>
<dbReference type="SUPFAM" id="SSF103088">
    <property type="entry name" value="OmpA-like"/>
    <property type="match status" value="1"/>
</dbReference>
<evidence type="ECO:0000313" key="6">
    <source>
        <dbReference type="EMBL" id="SMF78172.1"/>
    </source>
</evidence>
<keyword evidence="7" id="KW-1185">Reference proteome</keyword>
<gene>
    <name evidence="6" type="ORF">SAMN06296036_13234</name>
</gene>
<protein>
    <submittedName>
        <fullName evidence="6">Outer membrane protein OmpA</fullName>
    </submittedName>
</protein>
<keyword evidence="2 4" id="KW-0472">Membrane</keyword>
<dbReference type="InterPro" id="IPR006665">
    <property type="entry name" value="OmpA-like"/>
</dbReference>
<dbReference type="PANTHER" id="PTHR30329">
    <property type="entry name" value="STATOR ELEMENT OF FLAGELLAR MOTOR COMPLEX"/>
    <property type="match status" value="1"/>
</dbReference>
<dbReference type="PRINTS" id="PR01021">
    <property type="entry name" value="OMPADOMAIN"/>
</dbReference>
<dbReference type="InterPro" id="IPR006664">
    <property type="entry name" value="OMP_bac"/>
</dbReference>
<dbReference type="GO" id="GO:0009279">
    <property type="term" value="C:cell outer membrane"/>
    <property type="evidence" value="ECO:0007669"/>
    <property type="project" value="UniProtKB-SubCell"/>
</dbReference>
<dbReference type="EMBL" id="FWZT01000032">
    <property type="protein sequence ID" value="SMF78172.1"/>
    <property type="molecule type" value="Genomic_DNA"/>
</dbReference>
<dbReference type="Proteomes" id="UP000192907">
    <property type="component" value="Unassembled WGS sequence"/>
</dbReference>
<evidence type="ECO:0000256" key="3">
    <source>
        <dbReference type="ARBA" id="ARBA00023237"/>
    </source>
</evidence>
<dbReference type="OrthoDB" id="5291234at2"/>
<proteinExistence type="predicted"/>